<dbReference type="RefSeq" id="XP_009175086.1">
    <property type="nucleotide sequence ID" value="XM_009176822.1"/>
</dbReference>
<dbReference type="AlphaFoldDB" id="A0A074ZDA7"/>
<dbReference type="OrthoDB" id="6252736at2759"/>
<dbReference type="Proteomes" id="UP000054324">
    <property type="component" value="Unassembled WGS sequence"/>
</dbReference>
<organism evidence="1 2">
    <name type="scientific">Opisthorchis viverrini</name>
    <name type="common">Southeast Asian liver fluke</name>
    <dbReference type="NCBI Taxonomy" id="6198"/>
    <lineage>
        <taxon>Eukaryota</taxon>
        <taxon>Metazoa</taxon>
        <taxon>Spiralia</taxon>
        <taxon>Lophotrochozoa</taxon>
        <taxon>Platyhelminthes</taxon>
        <taxon>Trematoda</taxon>
        <taxon>Digenea</taxon>
        <taxon>Opisthorchiida</taxon>
        <taxon>Opisthorchiata</taxon>
        <taxon>Opisthorchiidae</taxon>
        <taxon>Opisthorchis</taxon>
    </lineage>
</organism>
<proteinExistence type="predicted"/>
<dbReference type="KEGG" id="ovi:T265_10447"/>
<dbReference type="CTD" id="20324615"/>
<keyword evidence="2" id="KW-1185">Reference proteome</keyword>
<name>A0A074ZDA7_OPIVI</name>
<sequence length="124" mass="13879">MSDNTLISHVRCPEFEPGHGHWICTAGVTSGILHHRKSKRYGSDRDGGSTTEELNRNRQLNVLHQVASFFSRYDIQDIAIRVYICNPLLIRLLKTGRHPMTGFALFGTHQVGAVPGFPSTLCFT</sequence>
<gene>
    <name evidence="1" type="ORF">T265_10447</name>
</gene>
<dbReference type="GeneID" id="20324615"/>
<accession>A0A074ZDA7</accession>
<protein>
    <submittedName>
        <fullName evidence="1">Uncharacterized protein</fullName>
    </submittedName>
</protein>
<dbReference type="EMBL" id="KL596988">
    <property type="protein sequence ID" value="KER21170.1"/>
    <property type="molecule type" value="Genomic_DNA"/>
</dbReference>
<reference evidence="1 2" key="1">
    <citation type="submission" date="2013-11" db="EMBL/GenBank/DDBJ databases">
        <title>Opisthorchis viverrini - life in the bile duct.</title>
        <authorList>
            <person name="Young N.D."/>
            <person name="Nagarajan N."/>
            <person name="Lin S.J."/>
            <person name="Korhonen P.K."/>
            <person name="Jex A.R."/>
            <person name="Hall R.S."/>
            <person name="Safavi-Hemami H."/>
            <person name="Kaewkong W."/>
            <person name="Bertrand D."/>
            <person name="Gao S."/>
            <person name="Seet Q."/>
            <person name="Wongkham S."/>
            <person name="Teh B.T."/>
            <person name="Wongkham C."/>
            <person name="Intapan P.M."/>
            <person name="Maleewong W."/>
            <person name="Yang X."/>
            <person name="Hu M."/>
            <person name="Wang Z."/>
            <person name="Hofmann A."/>
            <person name="Sternberg P.W."/>
            <person name="Tan P."/>
            <person name="Wang J."/>
            <person name="Gasser R.B."/>
        </authorList>
    </citation>
    <scope>NUCLEOTIDE SEQUENCE [LARGE SCALE GENOMIC DNA]</scope>
</reference>
<evidence type="ECO:0000313" key="2">
    <source>
        <dbReference type="Proteomes" id="UP000054324"/>
    </source>
</evidence>
<evidence type="ECO:0000313" key="1">
    <source>
        <dbReference type="EMBL" id="KER21170.1"/>
    </source>
</evidence>